<feature type="region of interest" description="Disordered" evidence="2">
    <location>
        <begin position="984"/>
        <end position="1022"/>
    </location>
</feature>
<feature type="coiled-coil region" evidence="1">
    <location>
        <begin position="849"/>
        <end position="890"/>
    </location>
</feature>
<comment type="caution">
    <text evidence="3">The sequence shown here is derived from an EMBL/GenBank/DDBJ whole genome shotgun (WGS) entry which is preliminary data.</text>
</comment>
<proteinExistence type="predicted"/>
<feature type="compositionally biased region" description="Basic and acidic residues" evidence="2">
    <location>
        <begin position="1055"/>
        <end position="1067"/>
    </location>
</feature>
<gene>
    <name evidence="3" type="ORF">DPMN_108532</name>
</gene>
<dbReference type="AlphaFoldDB" id="A0A9D4QM57"/>
<feature type="compositionally biased region" description="Polar residues" evidence="2">
    <location>
        <begin position="925"/>
        <end position="945"/>
    </location>
</feature>
<evidence type="ECO:0000313" key="4">
    <source>
        <dbReference type="Proteomes" id="UP000828390"/>
    </source>
</evidence>
<dbReference type="Pfam" id="PF15921">
    <property type="entry name" value="CCDC158"/>
    <property type="match status" value="2"/>
</dbReference>
<feature type="coiled-coil region" evidence="1">
    <location>
        <begin position="593"/>
        <end position="676"/>
    </location>
</feature>
<feature type="compositionally biased region" description="Basic and acidic residues" evidence="2">
    <location>
        <begin position="991"/>
        <end position="1007"/>
    </location>
</feature>
<accession>A0A9D4QM57</accession>
<dbReference type="PANTHER" id="PTHR47615">
    <property type="entry name" value="COILED-COIL DOMAIN-CONTAINING PROTEIN 158"/>
    <property type="match status" value="1"/>
</dbReference>
<feature type="region of interest" description="Disordered" evidence="2">
    <location>
        <begin position="377"/>
        <end position="403"/>
    </location>
</feature>
<feature type="region of interest" description="Disordered" evidence="2">
    <location>
        <begin position="911"/>
        <end position="961"/>
    </location>
</feature>
<evidence type="ECO:0000256" key="1">
    <source>
        <dbReference type="SAM" id="Coils"/>
    </source>
</evidence>
<evidence type="ECO:0000256" key="2">
    <source>
        <dbReference type="SAM" id="MobiDB-lite"/>
    </source>
</evidence>
<dbReference type="PANTHER" id="PTHR47615:SF1">
    <property type="entry name" value="COILED-COIL DOMAIN-CONTAINING PROTEIN 158"/>
    <property type="match status" value="1"/>
</dbReference>
<feature type="compositionally biased region" description="Basic and acidic residues" evidence="2">
    <location>
        <begin position="951"/>
        <end position="961"/>
    </location>
</feature>
<feature type="region of interest" description="Disordered" evidence="2">
    <location>
        <begin position="1149"/>
        <end position="1173"/>
    </location>
</feature>
<dbReference type="SUPFAM" id="SSF57997">
    <property type="entry name" value="Tropomyosin"/>
    <property type="match status" value="1"/>
</dbReference>
<sequence>MASSAGFSIATSPPGAIGGGLSPLKAGKASTIRKAPTAAQLLEQIRHLEAEGNKLRSDTLGIGAPTMFNALTDLNMSSSAEKSELPKFSSTSPSTLSALVDYSSEQKTISDLRIQLEQQRKETERLTSHFHTDGFSTSTSRAGTILHLPISPSKTGFSTLPSTELFSSRRPASVTGATGAMEIGPPSHLEKVLKDSQEQVADLRRRLMEANEQSESQKRQFRLTVEDLKAKLHDTTSSRDSALEQRQKECTQLEMRIAELNATVKELQNKLRVQEQLEREVQDLKQAQSTDQHSLSFEYKQKEDETLSLCKRITQMTADHERQMTTINERANNARKQAASLESQLSNIQGQHQQQLKLKEETVTDLENKIRHLREELHEERDKYSSKRESLEHKLSETEKEMSKLRTERDEAIRNHSNMESKVADLQLTINRLTKDISSEKESSGKFWEREGELRAKQAQLEARLEEKTRDVDRLEKMLASVKQECSATVSEKVSMIEKQERERHMEKIGSLTQQLSEVSQKCNRISLELETTKAEQKDLKHQTRESSDRADTLKVQYEATIAERKHLTDMLTAKSSDFDRVTQERDYYFNIMEQKNSELGQLKMTRERLTIQIEEKEKSSTALQEQLTSLQQMFEANARNADNLQEERDVLVHQLQEMTSALEELRATKDTMAKKMKIREKRVRELEMERQKMVGEVDLKGQEMAIIQQEKETLFKELKDSRYEVSSLTEERDSLKKELESQKYQLERTISKLQYRLKSTEQDLGMAQKALRKREAVDNSAVKIADKMQKEVTAKRSLIDTMQSKIRWYQEQLDNVLKEKGSVEGDKEKLKTSLNKALVQNQQLSVDLETSNARCLELKNHANKLEASLEKAAVRNATTQAQIEMFEQELTRMKLAHQLEVKEAVQKATSQLKDTKDSQFSDKLGTNQPHSKSSNDLPQTNNVRPEQMAQEDRLLAQKSSENYKEIGSELKLLLKEMRCLISDQQTSPREAMETNRRPQRSNESRSRNKAKPLQPVNELKHFPVFQKKKAAFSHYRVPPAPSDISCYSDEEVDEHNKEKIRQSDRNGKHRRSKSAEALSSLGGDSSQWSDYKTSDISPPTDRTEEVSRTGGTLPDTQELCRRLEERLSSLTKMGDNLQKENREMADLMKMQGQKLKKVKDTEKKMSIRKKTR</sequence>
<feature type="coiled-coil region" evidence="1">
    <location>
        <begin position="193"/>
        <end position="290"/>
    </location>
</feature>
<dbReference type="InterPro" id="IPR031809">
    <property type="entry name" value="CCDC158"/>
</dbReference>
<feature type="region of interest" description="Disordered" evidence="2">
    <location>
        <begin position="1037"/>
        <end position="1119"/>
    </location>
</feature>
<reference evidence="3" key="1">
    <citation type="journal article" date="2019" name="bioRxiv">
        <title>The Genome of the Zebra Mussel, Dreissena polymorpha: A Resource for Invasive Species Research.</title>
        <authorList>
            <person name="McCartney M.A."/>
            <person name="Auch B."/>
            <person name="Kono T."/>
            <person name="Mallez S."/>
            <person name="Zhang Y."/>
            <person name="Obille A."/>
            <person name="Becker A."/>
            <person name="Abrahante J.E."/>
            <person name="Garbe J."/>
            <person name="Badalamenti J.P."/>
            <person name="Herman A."/>
            <person name="Mangelson H."/>
            <person name="Liachko I."/>
            <person name="Sullivan S."/>
            <person name="Sone E.D."/>
            <person name="Koren S."/>
            <person name="Silverstein K.A.T."/>
            <person name="Beckman K.B."/>
            <person name="Gohl D.M."/>
        </authorList>
    </citation>
    <scope>NUCLEOTIDE SEQUENCE</scope>
    <source>
        <strain evidence="3">Duluth1</strain>
        <tissue evidence="3">Whole animal</tissue>
    </source>
</reference>
<evidence type="ECO:0000313" key="3">
    <source>
        <dbReference type="EMBL" id="KAH3835185.1"/>
    </source>
</evidence>
<organism evidence="3 4">
    <name type="scientific">Dreissena polymorpha</name>
    <name type="common">Zebra mussel</name>
    <name type="synonym">Mytilus polymorpha</name>
    <dbReference type="NCBI Taxonomy" id="45954"/>
    <lineage>
        <taxon>Eukaryota</taxon>
        <taxon>Metazoa</taxon>
        <taxon>Spiralia</taxon>
        <taxon>Lophotrochozoa</taxon>
        <taxon>Mollusca</taxon>
        <taxon>Bivalvia</taxon>
        <taxon>Autobranchia</taxon>
        <taxon>Heteroconchia</taxon>
        <taxon>Euheterodonta</taxon>
        <taxon>Imparidentia</taxon>
        <taxon>Neoheterodontei</taxon>
        <taxon>Myida</taxon>
        <taxon>Dreissenoidea</taxon>
        <taxon>Dreissenidae</taxon>
        <taxon>Dreissena</taxon>
    </lineage>
</organism>
<feature type="compositionally biased region" description="Polar residues" evidence="2">
    <location>
        <begin position="1083"/>
        <end position="1098"/>
    </location>
</feature>
<dbReference type="Proteomes" id="UP000828390">
    <property type="component" value="Unassembled WGS sequence"/>
</dbReference>
<feature type="coiled-coil region" evidence="1">
    <location>
        <begin position="719"/>
        <end position="757"/>
    </location>
</feature>
<feature type="coiled-coil region" evidence="1">
    <location>
        <begin position="102"/>
        <end position="129"/>
    </location>
</feature>
<keyword evidence="4" id="KW-1185">Reference proteome</keyword>
<evidence type="ECO:0008006" key="5">
    <source>
        <dbReference type="Google" id="ProtNLM"/>
    </source>
</evidence>
<dbReference type="EMBL" id="JAIWYP010000004">
    <property type="protein sequence ID" value="KAH3835185.1"/>
    <property type="molecule type" value="Genomic_DNA"/>
</dbReference>
<keyword evidence="1" id="KW-0175">Coiled coil</keyword>
<reference evidence="3" key="2">
    <citation type="submission" date="2020-11" db="EMBL/GenBank/DDBJ databases">
        <authorList>
            <person name="McCartney M.A."/>
            <person name="Auch B."/>
            <person name="Kono T."/>
            <person name="Mallez S."/>
            <person name="Becker A."/>
            <person name="Gohl D.M."/>
            <person name="Silverstein K.A.T."/>
            <person name="Koren S."/>
            <person name="Bechman K.B."/>
            <person name="Herman A."/>
            <person name="Abrahante J.E."/>
            <person name="Garbe J."/>
        </authorList>
    </citation>
    <scope>NUCLEOTIDE SEQUENCE</scope>
    <source>
        <strain evidence="3">Duluth1</strain>
        <tissue evidence="3">Whole animal</tissue>
    </source>
</reference>
<name>A0A9D4QM57_DREPO</name>
<protein>
    <recommendedName>
        <fullName evidence="5">Coiled-coil domain-containing protein 158</fullName>
    </recommendedName>
</protein>